<gene>
    <name evidence="3" type="ORF">BBD41_26460</name>
</gene>
<dbReference type="SUPFAM" id="SSF56300">
    <property type="entry name" value="Metallo-dependent phosphatases"/>
    <property type="match status" value="1"/>
</dbReference>
<sequence length="243" mass="27303">MATIAVISDIHGNIPALRAVLNDMDRRGVDRIFCLGDLVGKGPDGDIAVDLIRSRCDRVIKGNWDDFIGNETEDPVLQWHQNKLGAERLRYLSSLACTIEFKMSGKRIRLFHASPRSVYERIQPWDDKGKQLSMFEASDLCETREESDVAGYGDIHNAFIHHLDGKILFNTGSVGNPLELCETSYCIMEGELGSEDRAPLNIQFIRVPYDIEQAVQDALQSGMPSPEGYIIELRTGRYQGRKS</sequence>
<dbReference type="PIRSF" id="PIRSF000883">
    <property type="entry name" value="Pesterase_MJ0912"/>
    <property type="match status" value="1"/>
</dbReference>
<dbReference type="Pfam" id="PF12850">
    <property type="entry name" value="Metallophos_2"/>
    <property type="match status" value="1"/>
</dbReference>
<dbReference type="InterPro" id="IPR011152">
    <property type="entry name" value="Pesterase_MJ0912"/>
</dbReference>
<accession>A0A1B2E7G3</accession>
<dbReference type="Gene3D" id="3.60.21.10">
    <property type="match status" value="1"/>
</dbReference>
<comment type="similarity">
    <text evidence="1">Belongs to the metallophosphoesterase superfamily. YfcE family.</text>
</comment>
<dbReference type="PANTHER" id="PTHR42850:SF2">
    <property type="entry name" value="BLL5683 PROTEIN"/>
    <property type="match status" value="1"/>
</dbReference>
<protein>
    <submittedName>
        <fullName evidence="3">Serine/threonine protein phosphatase</fullName>
    </submittedName>
</protein>
<feature type="domain" description="Calcineurin-like phosphoesterase" evidence="2">
    <location>
        <begin position="4"/>
        <end position="189"/>
    </location>
</feature>
<evidence type="ECO:0000259" key="2">
    <source>
        <dbReference type="Pfam" id="PF12850"/>
    </source>
</evidence>
<evidence type="ECO:0000313" key="3">
    <source>
        <dbReference type="EMBL" id="ANY75832.1"/>
    </source>
</evidence>
<dbReference type="EMBL" id="CP016809">
    <property type="protein sequence ID" value="ANY75832.1"/>
    <property type="molecule type" value="Genomic_DNA"/>
</dbReference>
<dbReference type="CDD" id="cd00838">
    <property type="entry name" value="MPP_superfamily"/>
    <property type="match status" value="1"/>
</dbReference>
<dbReference type="InterPro" id="IPR029052">
    <property type="entry name" value="Metallo-depent_PP-like"/>
</dbReference>
<organism evidence="3">
    <name type="scientific">Paenibacillus ihbetae</name>
    <dbReference type="NCBI Taxonomy" id="1870820"/>
    <lineage>
        <taxon>Bacteria</taxon>
        <taxon>Bacillati</taxon>
        <taxon>Bacillota</taxon>
        <taxon>Bacilli</taxon>
        <taxon>Bacillales</taxon>
        <taxon>Paenibacillaceae</taxon>
        <taxon>Paenibacillus</taxon>
    </lineage>
</organism>
<dbReference type="InterPro" id="IPR024654">
    <property type="entry name" value="Calcineurin-like_PHP_lpxH"/>
</dbReference>
<dbReference type="AlphaFoldDB" id="A0A1B2E7G3"/>
<dbReference type="GO" id="GO:0016791">
    <property type="term" value="F:phosphatase activity"/>
    <property type="evidence" value="ECO:0007669"/>
    <property type="project" value="TreeGrafter"/>
</dbReference>
<evidence type="ECO:0000256" key="1">
    <source>
        <dbReference type="ARBA" id="ARBA00008950"/>
    </source>
</evidence>
<dbReference type="RefSeq" id="WP_099479636.1">
    <property type="nucleotide sequence ID" value="NZ_CP016809.1"/>
</dbReference>
<dbReference type="GO" id="GO:0005737">
    <property type="term" value="C:cytoplasm"/>
    <property type="evidence" value="ECO:0007669"/>
    <property type="project" value="TreeGrafter"/>
</dbReference>
<dbReference type="InterPro" id="IPR050126">
    <property type="entry name" value="Ap4A_hydrolase"/>
</dbReference>
<proteinExistence type="inferred from homology"/>
<dbReference type="PANTHER" id="PTHR42850">
    <property type="entry name" value="METALLOPHOSPHOESTERASE"/>
    <property type="match status" value="1"/>
</dbReference>
<dbReference type="KEGG" id="pib:BBD41_26460"/>
<reference evidence="3" key="1">
    <citation type="submission" date="2016-08" db="EMBL/GenBank/DDBJ databases">
        <title>Complete Genome Seqeunce of Paenibacillus sp. nov. IHBB 9852 from high altitute lake of Indian trans-Himalayas.</title>
        <authorList>
            <person name="Kiran S."/>
            <person name="Swarnkar M.K."/>
            <person name="Rana A."/>
            <person name="Tewari R."/>
            <person name="Gulati A."/>
        </authorList>
    </citation>
    <scope>NUCLEOTIDE SEQUENCE [LARGE SCALE GENOMIC DNA]</scope>
    <source>
        <strain evidence="3">IHBB 9852</strain>
    </source>
</reference>
<name>A0A1B2E7G3_9BACL</name>